<feature type="region of interest" description="Disordered" evidence="1">
    <location>
        <begin position="34"/>
        <end position="54"/>
    </location>
</feature>
<proteinExistence type="predicted"/>
<comment type="caution">
    <text evidence="2">The sequence shown here is derived from an EMBL/GenBank/DDBJ whole genome shotgun (WGS) entry which is preliminary data.</text>
</comment>
<name>A0A010SAS8_9PEZI</name>
<dbReference type="PANTHER" id="PTHR42087">
    <property type="entry name" value="ILP IS AN APOPTOSIS INHIBITOR"/>
    <property type="match status" value="1"/>
</dbReference>
<accession>A0A010SAS8</accession>
<evidence type="ECO:0000313" key="3">
    <source>
        <dbReference type="Proteomes" id="UP000020467"/>
    </source>
</evidence>
<evidence type="ECO:0000313" key="2">
    <source>
        <dbReference type="EMBL" id="EXF81848.1"/>
    </source>
</evidence>
<reference evidence="2 3" key="1">
    <citation type="submission" date="2014-02" db="EMBL/GenBank/DDBJ databases">
        <title>The genome sequence of Colletotrichum fioriniae PJ7.</title>
        <authorList>
            <person name="Baroncelli R."/>
            <person name="Thon M.R."/>
        </authorList>
    </citation>
    <scope>NUCLEOTIDE SEQUENCE [LARGE SCALE GENOMIC DNA]</scope>
    <source>
        <strain evidence="2 3">PJ7</strain>
    </source>
</reference>
<protein>
    <recommendedName>
        <fullName evidence="4">Ilp is an apoptosis inhibitor</fullName>
    </recommendedName>
</protein>
<keyword evidence="3" id="KW-1185">Reference proteome</keyword>
<dbReference type="EMBL" id="JARH01000347">
    <property type="protein sequence ID" value="EXF81848.1"/>
    <property type="molecule type" value="Genomic_DNA"/>
</dbReference>
<dbReference type="eggNOG" id="ENOG502S2F8">
    <property type="taxonomic scope" value="Eukaryota"/>
</dbReference>
<dbReference type="InterPro" id="IPR053267">
    <property type="entry name" value="Verrucosidin_biosynth-assoc"/>
</dbReference>
<feature type="region of interest" description="Disordered" evidence="1">
    <location>
        <begin position="207"/>
        <end position="231"/>
    </location>
</feature>
<dbReference type="OrthoDB" id="5335812at2759"/>
<evidence type="ECO:0008006" key="4">
    <source>
        <dbReference type="Google" id="ProtNLM"/>
    </source>
</evidence>
<dbReference type="KEGG" id="cfj:CFIO01_06755"/>
<dbReference type="HOGENOM" id="CLU_756512_0_0_1"/>
<sequence>MWSCSSLSSPSRMPSLPDQRQICASNRPSFKFSANLRVDPETEDTEDTTSQPNLAASRCRPFLRLPPAALWFYRRLVPPERGHQHPIRRRRRRRGPIPDKAPALAAAFLPSCRGLMAYHHSSGSSAASGFEYAQVGHAFTGHQSAPPLNGPPFQPFQESQFDIFEWYPKFQSCLRYFLDHAQYSGPIQAVAAFVNIQLPFQKAHNPVLSSKHTGPNSPAGPGPSTPSTARAAGKMPINAQLPSSTHATLTPYIRRLVATGFDYPAVLHGFFGDDWVGGIGPMHEAERRNYMFAAKSDTWLKVKSHYDMDGEQQVPFLRPLSNVTEKEIQSAETQWSEWLAMQDWMLGPRAPDQDQEQEVRIKQEDD</sequence>
<dbReference type="AlphaFoldDB" id="A0A010SAS8"/>
<evidence type="ECO:0000256" key="1">
    <source>
        <dbReference type="SAM" id="MobiDB-lite"/>
    </source>
</evidence>
<organism evidence="2 3">
    <name type="scientific">Colletotrichum fioriniae PJ7</name>
    <dbReference type="NCBI Taxonomy" id="1445577"/>
    <lineage>
        <taxon>Eukaryota</taxon>
        <taxon>Fungi</taxon>
        <taxon>Dikarya</taxon>
        <taxon>Ascomycota</taxon>
        <taxon>Pezizomycotina</taxon>
        <taxon>Sordariomycetes</taxon>
        <taxon>Hypocreomycetidae</taxon>
        <taxon>Glomerellales</taxon>
        <taxon>Glomerellaceae</taxon>
        <taxon>Colletotrichum</taxon>
        <taxon>Colletotrichum acutatum species complex</taxon>
    </lineage>
</organism>
<gene>
    <name evidence="2" type="ORF">CFIO01_06755</name>
</gene>
<dbReference type="PANTHER" id="PTHR42087:SF1">
    <property type="entry name" value="ILP IS AN APOPTOSIS INHIBITOR"/>
    <property type="match status" value="1"/>
</dbReference>
<dbReference type="Proteomes" id="UP000020467">
    <property type="component" value="Unassembled WGS sequence"/>
</dbReference>